<keyword evidence="3" id="KW-1185">Reference proteome</keyword>
<gene>
    <name evidence="2" type="ORF">K7X08_026191</name>
</gene>
<protein>
    <submittedName>
        <fullName evidence="2">Uncharacterized protein</fullName>
    </submittedName>
</protein>
<name>A0A9Q1RVL7_9SOLA</name>
<accession>A0A9Q1RVL7</accession>
<evidence type="ECO:0000313" key="3">
    <source>
        <dbReference type="Proteomes" id="UP001152561"/>
    </source>
</evidence>
<reference evidence="3" key="1">
    <citation type="journal article" date="2023" name="Proc. Natl. Acad. Sci. U.S.A.">
        <title>Genomic and structural basis for evolution of tropane alkaloid biosynthesis.</title>
        <authorList>
            <person name="Wanga Y.-J."/>
            <person name="Taina T."/>
            <person name="Yua J.-Y."/>
            <person name="Lia J."/>
            <person name="Xua B."/>
            <person name="Chenc J."/>
            <person name="D'Auriad J.C."/>
            <person name="Huanga J.-P."/>
            <person name="Huanga S.-X."/>
        </authorList>
    </citation>
    <scope>NUCLEOTIDE SEQUENCE [LARGE SCALE GENOMIC DNA]</scope>
    <source>
        <strain evidence="3">cv. KIB-2019</strain>
    </source>
</reference>
<evidence type="ECO:0000256" key="1">
    <source>
        <dbReference type="SAM" id="MobiDB-lite"/>
    </source>
</evidence>
<comment type="caution">
    <text evidence="2">The sequence shown here is derived from an EMBL/GenBank/DDBJ whole genome shotgun (WGS) entry which is preliminary data.</text>
</comment>
<organism evidence="2 3">
    <name type="scientific">Anisodus acutangulus</name>
    <dbReference type="NCBI Taxonomy" id="402998"/>
    <lineage>
        <taxon>Eukaryota</taxon>
        <taxon>Viridiplantae</taxon>
        <taxon>Streptophyta</taxon>
        <taxon>Embryophyta</taxon>
        <taxon>Tracheophyta</taxon>
        <taxon>Spermatophyta</taxon>
        <taxon>Magnoliopsida</taxon>
        <taxon>eudicotyledons</taxon>
        <taxon>Gunneridae</taxon>
        <taxon>Pentapetalae</taxon>
        <taxon>asterids</taxon>
        <taxon>lamiids</taxon>
        <taxon>Solanales</taxon>
        <taxon>Solanaceae</taxon>
        <taxon>Solanoideae</taxon>
        <taxon>Hyoscyameae</taxon>
        <taxon>Anisodus</taxon>
    </lineage>
</organism>
<proteinExistence type="predicted"/>
<feature type="region of interest" description="Disordered" evidence="1">
    <location>
        <begin position="226"/>
        <end position="249"/>
    </location>
</feature>
<dbReference type="AlphaFoldDB" id="A0A9Q1RVL7"/>
<evidence type="ECO:0000313" key="2">
    <source>
        <dbReference type="EMBL" id="KAJ8574386.1"/>
    </source>
</evidence>
<dbReference type="EMBL" id="JAJAGQ010000001">
    <property type="protein sequence ID" value="KAJ8574386.1"/>
    <property type="molecule type" value="Genomic_DNA"/>
</dbReference>
<dbReference type="Proteomes" id="UP001152561">
    <property type="component" value="Unassembled WGS sequence"/>
</dbReference>
<sequence>MLSLESYQSRNVFPTDDDNVVLDLEGLTFETVTNASQNNKQDVGDVRVGDDTMKDVNVGVCGGESMNEVVGEQNDSHGDFPFVSMTESDIAAITQNYHTNKKVKNEKVTDLKSANSRNLLDDDFFVNLSDSTIAAITQVEKVGAASTKGEEHEQATKDVPLETITISAEVALGTKNLVNEFVISPPTKDDIVQPQAGQVVEEVSAKVMPHACDNIIRHEACQVAEEVPANETSGVKDSEVGPSGKKSWG</sequence>